<dbReference type="EMBL" id="CAWUPB010001010">
    <property type="protein sequence ID" value="CAK7337114.1"/>
    <property type="molecule type" value="Genomic_DNA"/>
</dbReference>
<gene>
    <name evidence="1" type="ORF">DCAF_LOCUS12141</name>
</gene>
<name>A0AAV1RKE3_9ROSI</name>
<sequence length="107" mass="12174">MLPANVDLLVDTGSIQRILRRSSTLSCSNSLVRSLLSPIFKQWKFSCTIRKQCIASINDKLLREVCRNQPCNVMAISTEVLPWNELQMLGRAGTMPKNIRNNPDDWL</sequence>
<proteinExistence type="predicted"/>
<evidence type="ECO:0000313" key="1">
    <source>
        <dbReference type="EMBL" id="CAK7337114.1"/>
    </source>
</evidence>
<accession>A0AAV1RKE3</accession>
<dbReference type="Proteomes" id="UP001314170">
    <property type="component" value="Unassembled WGS sequence"/>
</dbReference>
<reference evidence="1 2" key="1">
    <citation type="submission" date="2024-01" db="EMBL/GenBank/DDBJ databases">
        <authorList>
            <person name="Waweru B."/>
        </authorList>
    </citation>
    <scope>NUCLEOTIDE SEQUENCE [LARGE SCALE GENOMIC DNA]</scope>
</reference>
<evidence type="ECO:0000313" key="2">
    <source>
        <dbReference type="Proteomes" id="UP001314170"/>
    </source>
</evidence>
<comment type="caution">
    <text evidence="1">The sequence shown here is derived from an EMBL/GenBank/DDBJ whole genome shotgun (WGS) entry which is preliminary data.</text>
</comment>
<organism evidence="1 2">
    <name type="scientific">Dovyalis caffra</name>
    <dbReference type="NCBI Taxonomy" id="77055"/>
    <lineage>
        <taxon>Eukaryota</taxon>
        <taxon>Viridiplantae</taxon>
        <taxon>Streptophyta</taxon>
        <taxon>Embryophyta</taxon>
        <taxon>Tracheophyta</taxon>
        <taxon>Spermatophyta</taxon>
        <taxon>Magnoliopsida</taxon>
        <taxon>eudicotyledons</taxon>
        <taxon>Gunneridae</taxon>
        <taxon>Pentapetalae</taxon>
        <taxon>rosids</taxon>
        <taxon>fabids</taxon>
        <taxon>Malpighiales</taxon>
        <taxon>Salicaceae</taxon>
        <taxon>Flacourtieae</taxon>
        <taxon>Dovyalis</taxon>
    </lineage>
</organism>
<dbReference type="AlphaFoldDB" id="A0AAV1RKE3"/>
<protein>
    <submittedName>
        <fullName evidence="1">Uncharacterized protein</fullName>
    </submittedName>
</protein>
<keyword evidence="2" id="KW-1185">Reference proteome</keyword>